<organism evidence="5 6">
    <name type="scientific">Diaporthe eres</name>
    <name type="common">Phomopsis oblonga</name>
    <dbReference type="NCBI Taxonomy" id="83184"/>
    <lineage>
        <taxon>Eukaryota</taxon>
        <taxon>Fungi</taxon>
        <taxon>Dikarya</taxon>
        <taxon>Ascomycota</taxon>
        <taxon>Pezizomycotina</taxon>
        <taxon>Sordariomycetes</taxon>
        <taxon>Sordariomycetidae</taxon>
        <taxon>Diaporthales</taxon>
        <taxon>Diaporthaceae</taxon>
        <taxon>Diaporthe</taxon>
        <taxon>Diaporthe eres species complex</taxon>
    </lineage>
</organism>
<dbReference type="SUPFAM" id="SSF50129">
    <property type="entry name" value="GroES-like"/>
    <property type="match status" value="1"/>
</dbReference>
<gene>
    <name evidence="5" type="ORF">SLS63_009421</name>
</gene>
<comment type="similarity">
    <text evidence="1">Belongs to the zinc-containing alcohol dehydrogenase family.</text>
</comment>
<evidence type="ECO:0000256" key="2">
    <source>
        <dbReference type="ARBA" id="ARBA00022857"/>
    </source>
</evidence>
<dbReference type="InterPro" id="IPR036291">
    <property type="entry name" value="NAD(P)-bd_dom_sf"/>
</dbReference>
<dbReference type="InterPro" id="IPR020843">
    <property type="entry name" value="ER"/>
</dbReference>
<evidence type="ECO:0000313" key="6">
    <source>
        <dbReference type="Proteomes" id="UP001430848"/>
    </source>
</evidence>
<sequence length="379" mass="39858">MPSAVHIPTQKSTQKALVQDAKGGPVVVDNAPIPKLGPGDILVKTMMVALNPFDYKMPGASPSKGAVMGNDFVGTVVQIHDDGASTSLDRSDDKTRIQLGDKVCGTVHGSNAADPTNGSFAEYIRAPADLVLRVPSSFRPQDAATLGCALGTAIVALWDSDGLGLPISPASPASPGSDGAVPVLVYGGSTASGTMALQLLRLSGVDPLIATCSPRNFDLARSYGATSVYDYTDPETPSRIRAETGGDLEHALDTITDAGSVACCEAALSRYGGALATLERCPDEMRTRKAVDAHFVIALEVFGKVFDLGLEGYARPASDEKRRAAARWFRVFQRLLDDGELRAHPVKVLEPGFGSIIKGLELLKSRSVSGYKLVVPLHS</sequence>
<dbReference type="CDD" id="cd08249">
    <property type="entry name" value="enoyl_reductase_like"/>
    <property type="match status" value="1"/>
</dbReference>
<accession>A0ABR1NZK1</accession>
<dbReference type="SMART" id="SM00829">
    <property type="entry name" value="PKS_ER"/>
    <property type="match status" value="1"/>
</dbReference>
<evidence type="ECO:0000313" key="5">
    <source>
        <dbReference type="EMBL" id="KAK7721638.1"/>
    </source>
</evidence>
<dbReference type="InterPro" id="IPR047122">
    <property type="entry name" value="Trans-enoyl_RdTase-like"/>
</dbReference>
<dbReference type="Proteomes" id="UP001430848">
    <property type="component" value="Unassembled WGS sequence"/>
</dbReference>
<dbReference type="SUPFAM" id="SSF51735">
    <property type="entry name" value="NAD(P)-binding Rossmann-fold domains"/>
    <property type="match status" value="1"/>
</dbReference>
<comment type="caution">
    <text evidence="5">The sequence shown here is derived from an EMBL/GenBank/DDBJ whole genome shotgun (WGS) entry which is preliminary data.</text>
</comment>
<dbReference type="Gene3D" id="3.40.50.720">
    <property type="entry name" value="NAD(P)-binding Rossmann-like Domain"/>
    <property type="match status" value="1"/>
</dbReference>
<dbReference type="InterPro" id="IPR013154">
    <property type="entry name" value="ADH-like_N"/>
</dbReference>
<dbReference type="PANTHER" id="PTHR45348">
    <property type="entry name" value="HYPOTHETICAL OXIDOREDUCTASE (EUROFUNG)"/>
    <property type="match status" value="1"/>
</dbReference>
<evidence type="ECO:0000256" key="3">
    <source>
        <dbReference type="ARBA" id="ARBA00023002"/>
    </source>
</evidence>
<dbReference type="EMBL" id="JAKNSF020000069">
    <property type="protein sequence ID" value="KAK7721638.1"/>
    <property type="molecule type" value="Genomic_DNA"/>
</dbReference>
<dbReference type="Pfam" id="PF08240">
    <property type="entry name" value="ADH_N"/>
    <property type="match status" value="1"/>
</dbReference>
<keyword evidence="2" id="KW-0521">NADP</keyword>
<name>A0ABR1NZK1_DIAER</name>
<dbReference type="Gene3D" id="3.90.180.10">
    <property type="entry name" value="Medium-chain alcohol dehydrogenases, catalytic domain"/>
    <property type="match status" value="1"/>
</dbReference>
<keyword evidence="3" id="KW-0560">Oxidoreductase</keyword>
<dbReference type="PANTHER" id="PTHR45348:SF6">
    <property type="entry name" value="TRANS-ENOYL REDUCTASE APDC"/>
    <property type="match status" value="1"/>
</dbReference>
<reference evidence="5 6" key="1">
    <citation type="submission" date="2024-02" db="EMBL/GenBank/DDBJ databases">
        <title>De novo assembly and annotation of 12 fungi associated with fruit tree decline syndrome in Ontario, Canada.</title>
        <authorList>
            <person name="Sulman M."/>
            <person name="Ellouze W."/>
            <person name="Ilyukhin E."/>
        </authorList>
    </citation>
    <scope>NUCLEOTIDE SEQUENCE [LARGE SCALE GENOMIC DNA]</scope>
    <source>
        <strain evidence="5 6">M169</strain>
    </source>
</reference>
<feature type="domain" description="Enoyl reductase (ER)" evidence="4">
    <location>
        <begin position="23"/>
        <end position="375"/>
    </location>
</feature>
<dbReference type="InterPro" id="IPR011032">
    <property type="entry name" value="GroES-like_sf"/>
</dbReference>
<keyword evidence="6" id="KW-1185">Reference proteome</keyword>
<protein>
    <recommendedName>
        <fullName evidence="4">Enoyl reductase (ER) domain-containing protein</fullName>
    </recommendedName>
</protein>
<evidence type="ECO:0000259" key="4">
    <source>
        <dbReference type="SMART" id="SM00829"/>
    </source>
</evidence>
<proteinExistence type="inferred from homology"/>
<evidence type="ECO:0000256" key="1">
    <source>
        <dbReference type="ARBA" id="ARBA00008072"/>
    </source>
</evidence>